<gene>
    <name evidence="2" type="ORF">MAXJ12_11787</name>
</gene>
<organism evidence="2 3">
    <name type="scientific">Mesorhizobium alhagi CCNWXJ12-2</name>
    <dbReference type="NCBI Taxonomy" id="1107882"/>
    <lineage>
        <taxon>Bacteria</taxon>
        <taxon>Pseudomonadati</taxon>
        <taxon>Pseudomonadota</taxon>
        <taxon>Alphaproteobacteria</taxon>
        <taxon>Hyphomicrobiales</taxon>
        <taxon>Phyllobacteriaceae</taxon>
        <taxon>Allomesorhizobium</taxon>
    </lineage>
</organism>
<proteinExistence type="predicted"/>
<dbReference type="Pfam" id="PF13814">
    <property type="entry name" value="Replic_Relax"/>
    <property type="match status" value="1"/>
</dbReference>
<protein>
    <submittedName>
        <fullName evidence="2">Uncharacterized protein</fullName>
    </submittedName>
</protein>
<dbReference type="InterPro" id="IPR025855">
    <property type="entry name" value="Replic_Relax"/>
</dbReference>
<evidence type="ECO:0000256" key="1">
    <source>
        <dbReference type="SAM" id="MobiDB-lite"/>
    </source>
</evidence>
<sequence>MVDQKTHDTLHRRRRDRPHSTDKRVTPQERDLLWFQKIHQHGPLSSTYLHAFSESIARNEKRARDRLTDLFNESRTRHGGAYLCRPWQQFRTFDARYQDLVYDLADASEAALRENGLWHDSAQGSGPWTHRYMVSCITASIELATLNDPNLTFIPQHVILKRAGASSLRYPVPCLNPANGKTEIKDLIPDALFGLEYKKDGTSFFRFFVVEADRSTEPSRTQTFNRKSHLRNFLQYRQYVGGGLYKDHLKLTAPLLVLNVTTSERAMANMIKLALEISPGGNTYLLFRCCPLFGRHFKPAKPLTNLLRADWIRAGELPLQIS</sequence>
<evidence type="ECO:0000313" key="3">
    <source>
        <dbReference type="Proteomes" id="UP000003250"/>
    </source>
</evidence>
<keyword evidence="3" id="KW-1185">Reference proteome</keyword>
<reference evidence="2 3" key="1">
    <citation type="journal article" date="2012" name="J. Bacteriol.">
        <title>Draft Genome Sequence of Mesorhizobium alhagi CCNWXJ12-2T, a Novel Salt-Resistant Species Isolated from the Desert of Northwestern China.</title>
        <authorList>
            <person name="Zhou M."/>
            <person name="Chen W."/>
            <person name="Chen H."/>
            <person name="Wei G."/>
        </authorList>
    </citation>
    <scope>NUCLEOTIDE SEQUENCE [LARGE SCALE GENOMIC DNA]</scope>
    <source>
        <strain evidence="2 3">CCNWXJ12-2</strain>
    </source>
</reference>
<dbReference type="Proteomes" id="UP000003250">
    <property type="component" value="Unassembled WGS sequence"/>
</dbReference>
<name>H0HQC7_9HYPH</name>
<dbReference type="RefSeq" id="WP_008835988.1">
    <property type="nucleotide sequence ID" value="NZ_AHAM01000088.1"/>
</dbReference>
<dbReference type="EMBL" id="AHAM01000088">
    <property type="protein sequence ID" value="EHK57049.1"/>
    <property type="molecule type" value="Genomic_DNA"/>
</dbReference>
<dbReference type="PATRIC" id="fig|1107882.3.peg.2313"/>
<evidence type="ECO:0000313" key="2">
    <source>
        <dbReference type="EMBL" id="EHK57049.1"/>
    </source>
</evidence>
<dbReference type="AlphaFoldDB" id="H0HQC7"/>
<accession>H0HQC7</accession>
<dbReference type="OrthoDB" id="192987at2"/>
<feature type="region of interest" description="Disordered" evidence="1">
    <location>
        <begin position="1"/>
        <end position="26"/>
    </location>
</feature>